<comment type="caution">
    <text evidence="2">The sequence shown here is derived from an EMBL/GenBank/DDBJ whole genome shotgun (WGS) entry which is preliminary data.</text>
</comment>
<dbReference type="EMBL" id="JACXZS010000006">
    <property type="protein sequence ID" value="MBD3942208.1"/>
    <property type="molecule type" value="Genomic_DNA"/>
</dbReference>
<dbReference type="Proteomes" id="UP000598426">
    <property type="component" value="Unassembled WGS sequence"/>
</dbReference>
<protein>
    <recommendedName>
        <fullName evidence="4">WXG100 family type VII secretion target</fullName>
    </recommendedName>
</protein>
<keyword evidence="3" id="KW-1185">Reference proteome</keyword>
<reference evidence="2 3" key="1">
    <citation type="submission" date="2020-09" db="EMBL/GenBank/DDBJ databases">
        <title>Isolation and identification of active actinomycetes.</title>
        <authorList>
            <person name="Li X."/>
        </authorList>
    </citation>
    <scope>NUCLEOTIDE SEQUENCE [LARGE SCALE GENOMIC DNA]</scope>
    <source>
        <strain evidence="2 3">NEAU-LLC</strain>
    </source>
</reference>
<accession>A0ABR8NQD7</accession>
<feature type="region of interest" description="Disordered" evidence="1">
    <location>
        <begin position="86"/>
        <end position="112"/>
    </location>
</feature>
<name>A0ABR8NQD7_9MICO</name>
<evidence type="ECO:0000256" key="1">
    <source>
        <dbReference type="SAM" id="MobiDB-lite"/>
    </source>
</evidence>
<evidence type="ECO:0000313" key="3">
    <source>
        <dbReference type="Proteomes" id="UP000598426"/>
    </source>
</evidence>
<organism evidence="2 3">
    <name type="scientific">Microbacterium helvum</name>
    <dbReference type="NCBI Taxonomy" id="2773713"/>
    <lineage>
        <taxon>Bacteria</taxon>
        <taxon>Bacillati</taxon>
        <taxon>Actinomycetota</taxon>
        <taxon>Actinomycetes</taxon>
        <taxon>Micrococcales</taxon>
        <taxon>Microbacteriaceae</taxon>
        <taxon>Microbacterium</taxon>
    </lineage>
</organism>
<evidence type="ECO:0000313" key="2">
    <source>
        <dbReference type="EMBL" id="MBD3942208.1"/>
    </source>
</evidence>
<sequence length="112" mass="11833">MKFAMGADTLGVLTKSTSGSNEDMSVLVRRLFEAAEPLEGRFQGAARAQFDRFKGRTDEISAELNASLAAVLGGITGMNRAFLEGESEMSDSTTSLESGSAFDAARFGGRQA</sequence>
<evidence type="ECO:0008006" key="4">
    <source>
        <dbReference type="Google" id="ProtNLM"/>
    </source>
</evidence>
<proteinExistence type="predicted"/>
<gene>
    <name evidence="2" type="ORF">IF188_10925</name>
</gene>